<comment type="similarity">
    <text evidence="1">Belongs to the isocitrate and isopropylmalate dehydrogenases family.</text>
</comment>
<dbReference type="SUPFAM" id="SSF53659">
    <property type="entry name" value="Isocitrate/Isopropylmalate dehydrogenase-like"/>
    <property type="match status" value="1"/>
</dbReference>
<dbReference type="EMBL" id="FORF01000032">
    <property type="protein sequence ID" value="SFJ59192.1"/>
    <property type="molecule type" value="Genomic_DNA"/>
</dbReference>
<feature type="domain" description="Isopropylmalate dehydrogenase-like" evidence="3">
    <location>
        <begin position="2"/>
        <end position="346"/>
    </location>
</feature>
<sequence>MKLVLLPGDGIGREISSATRLVLEAAACRAGIPLEIRELPIGHDSLARYGTTVSDEVVQEVRASDGLILGPTATMDFRDPARGELNPSMFFRKQFDLFANIRPSRTFEGIASRAGQFDLVIVRENTEGFYADRNMELGSGEMLVTSDVAISIRRITRQACERIAKAAFELAETRRRRVTFVHKANVLKISDGLFLEVCREVASGYPHIETNDYLIDAMAAHVVRDPSRFDVIVTTNMYGDILSDLTAELSGSLGLGSSLNVGSNFAMAQAAHGSAPDIAGQDIANPASLILSAAQLLAWFGRRQSSQLHIDAGQAISSALEELLRQGAWTRDVGGKLGTAAAADALCSAIRVNR</sequence>
<keyword evidence="2" id="KW-0560">Oxidoreductase</keyword>
<dbReference type="InterPro" id="IPR024084">
    <property type="entry name" value="IsoPropMal-DH-like_dom"/>
</dbReference>
<dbReference type="Proteomes" id="UP000242763">
    <property type="component" value="Unassembled WGS sequence"/>
</dbReference>
<dbReference type="GO" id="GO:0006099">
    <property type="term" value="P:tricarboxylic acid cycle"/>
    <property type="evidence" value="ECO:0007669"/>
    <property type="project" value="TreeGrafter"/>
</dbReference>
<dbReference type="GO" id="GO:0051287">
    <property type="term" value="F:NAD binding"/>
    <property type="evidence" value="ECO:0007669"/>
    <property type="project" value="InterPro"/>
</dbReference>
<dbReference type="STRING" id="1121003.SAMN03080618_03399"/>
<accession>A0A1I3SLY1</accession>
<proteinExistence type="inferred from homology"/>
<evidence type="ECO:0000259" key="3">
    <source>
        <dbReference type="SMART" id="SM01329"/>
    </source>
</evidence>
<dbReference type="PANTHER" id="PTHR11835">
    <property type="entry name" value="DECARBOXYLATING DEHYDROGENASES-ISOCITRATE, ISOPROPYLMALATE, TARTRATE"/>
    <property type="match status" value="1"/>
</dbReference>
<keyword evidence="5" id="KW-1185">Reference proteome</keyword>
<name>A0A1I3SLY1_9HYPH</name>
<dbReference type="Gene3D" id="3.40.718.10">
    <property type="entry name" value="Isopropylmalate Dehydrogenase"/>
    <property type="match status" value="1"/>
</dbReference>
<protein>
    <submittedName>
        <fullName evidence="4">3-isopropylmalate dehydrogenase</fullName>
    </submittedName>
</protein>
<dbReference type="AlphaFoldDB" id="A0A1I3SLY1"/>
<dbReference type="PANTHER" id="PTHR11835:SF34">
    <property type="entry name" value="ISOCITRATE DEHYDROGENASE [NAD] SUBUNIT ALPHA, MITOCHONDRIAL"/>
    <property type="match status" value="1"/>
</dbReference>
<dbReference type="InterPro" id="IPR019818">
    <property type="entry name" value="IsoCit/isopropylmalate_DH_CS"/>
</dbReference>
<dbReference type="GO" id="GO:0004449">
    <property type="term" value="F:isocitrate dehydrogenase (NAD+) activity"/>
    <property type="evidence" value="ECO:0007669"/>
    <property type="project" value="TreeGrafter"/>
</dbReference>
<evidence type="ECO:0000256" key="1">
    <source>
        <dbReference type="ARBA" id="ARBA00007769"/>
    </source>
</evidence>
<evidence type="ECO:0000256" key="2">
    <source>
        <dbReference type="ARBA" id="ARBA00023002"/>
    </source>
</evidence>
<dbReference type="GO" id="GO:0000287">
    <property type="term" value="F:magnesium ion binding"/>
    <property type="evidence" value="ECO:0007669"/>
    <property type="project" value="InterPro"/>
</dbReference>
<dbReference type="OrthoDB" id="9767905at2"/>
<dbReference type="PROSITE" id="PS00470">
    <property type="entry name" value="IDH_IMDH"/>
    <property type="match status" value="1"/>
</dbReference>
<dbReference type="SMART" id="SM01329">
    <property type="entry name" value="Iso_dh"/>
    <property type="match status" value="1"/>
</dbReference>
<dbReference type="RefSeq" id="WP_091524855.1">
    <property type="nucleotide sequence ID" value="NZ_FORF01000032.1"/>
</dbReference>
<dbReference type="GO" id="GO:0006102">
    <property type="term" value="P:isocitrate metabolic process"/>
    <property type="evidence" value="ECO:0007669"/>
    <property type="project" value="TreeGrafter"/>
</dbReference>
<reference evidence="5" key="1">
    <citation type="submission" date="2016-10" db="EMBL/GenBank/DDBJ databases">
        <authorList>
            <person name="Varghese N."/>
            <person name="Submissions S."/>
        </authorList>
    </citation>
    <scope>NUCLEOTIDE SEQUENCE [LARGE SCALE GENOMIC DNA]</scope>
    <source>
        <strain evidence="5">DSM 21857</strain>
    </source>
</reference>
<evidence type="ECO:0000313" key="4">
    <source>
        <dbReference type="EMBL" id="SFJ59192.1"/>
    </source>
</evidence>
<evidence type="ECO:0000313" key="5">
    <source>
        <dbReference type="Proteomes" id="UP000242763"/>
    </source>
</evidence>
<gene>
    <name evidence="4" type="ORF">SAMN03080618_03399</name>
</gene>
<dbReference type="Pfam" id="PF00180">
    <property type="entry name" value="Iso_dh"/>
    <property type="match status" value="1"/>
</dbReference>
<organism evidence="4 5">
    <name type="scientific">Aquamicrobium aerolatum DSM 21857</name>
    <dbReference type="NCBI Taxonomy" id="1121003"/>
    <lineage>
        <taxon>Bacteria</taxon>
        <taxon>Pseudomonadati</taxon>
        <taxon>Pseudomonadota</taxon>
        <taxon>Alphaproteobacteria</taxon>
        <taxon>Hyphomicrobiales</taxon>
        <taxon>Phyllobacteriaceae</taxon>
        <taxon>Aerobium</taxon>
    </lineage>
</organism>